<sequence length="158" mass="16185">MLASSCVASAAAYTVTLNPTTPHHYSASFGATPNTGLFTDTFTFSPNLTLGSSASVLFFNFALDGNFNYDPNLQVHFSSASLNGNNLNISNGIPVSTAGITLPSISGPLVLTVSGTSGGGSYAGVMNVTMAVPEPETYGMMLAGLALVGVVARRKQRA</sequence>
<reference evidence="2 3" key="1">
    <citation type="submission" date="2019-12" db="EMBL/GenBank/DDBJ databases">
        <title>Novel species isolated from a subtropical stream in China.</title>
        <authorList>
            <person name="Lu H."/>
        </authorList>
    </citation>
    <scope>NUCLEOTIDE SEQUENCE [LARGE SCALE GENOMIC DNA]</scope>
    <source>
        <strain evidence="2 3">CY13W</strain>
    </source>
</reference>
<comment type="caution">
    <text evidence="2">The sequence shown here is derived from an EMBL/GenBank/DDBJ whole genome shotgun (WGS) entry which is preliminary data.</text>
</comment>
<proteinExistence type="predicted"/>
<dbReference type="NCBIfam" id="TIGR02595">
    <property type="entry name" value="PEP_CTERM"/>
    <property type="match status" value="1"/>
</dbReference>
<evidence type="ECO:0000313" key="3">
    <source>
        <dbReference type="Proteomes" id="UP000478090"/>
    </source>
</evidence>
<accession>A0ABW9VI28</accession>
<gene>
    <name evidence="2" type="ORF">GTP27_08020</name>
</gene>
<evidence type="ECO:0000259" key="1">
    <source>
        <dbReference type="Pfam" id="PF07589"/>
    </source>
</evidence>
<dbReference type="EMBL" id="WWCM01000004">
    <property type="protein sequence ID" value="MYM39276.1"/>
    <property type="molecule type" value="Genomic_DNA"/>
</dbReference>
<protein>
    <submittedName>
        <fullName evidence="2">PEP-CTERM sorting domain-containing protein</fullName>
    </submittedName>
</protein>
<evidence type="ECO:0000313" key="2">
    <source>
        <dbReference type="EMBL" id="MYM39276.1"/>
    </source>
</evidence>
<dbReference type="NCBIfam" id="NF038126">
    <property type="entry name" value="PEP_CTERM_FxDxF"/>
    <property type="match status" value="1"/>
</dbReference>
<dbReference type="Proteomes" id="UP000478090">
    <property type="component" value="Unassembled WGS sequence"/>
</dbReference>
<dbReference type="InterPro" id="IPR013424">
    <property type="entry name" value="Ice-binding_C"/>
</dbReference>
<organism evidence="2 3">
    <name type="scientific">Duganella qianjiadongensis</name>
    <dbReference type="NCBI Taxonomy" id="2692176"/>
    <lineage>
        <taxon>Bacteria</taxon>
        <taxon>Pseudomonadati</taxon>
        <taxon>Pseudomonadota</taxon>
        <taxon>Betaproteobacteria</taxon>
        <taxon>Burkholderiales</taxon>
        <taxon>Oxalobacteraceae</taxon>
        <taxon>Telluria group</taxon>
        <taxon>Duganella</taxon>
    </lineage>
</organism>
<name>A0ABW9VI28_9BURK</name>
<keyword evidence="3" id="KW-1185">Reference proteome</keyword>
<dbReference type="Pfam" id="PF07589">
    <property type="entry name" value="PEP-CTERM"/>
    <property type="match status" value="1"/>
</dbReference>
<feature type="domain" description="Ice-binding protein C-terminal" evidence="1">
    <location>
        <begin position="131"/>
        <end position="155"/>
    </location>
</feature>